<dbReference type="PANTHER" id="PTHR40763">
    <property type="entry name" value="MEMBRANE PROTEIN-RELATED"/>
    <property type="match status" value="1"/>
</dbReference>
<dbReference type="InterPro" id="IPR024425">
    <property type="entry name" value="LiaF-like_C"/>
</dbReference>
<dbReference type="Proteomes" id="UP000185003">
    <property type="component" value="Unassembled WGS sequence"/>
</dbReference>
<evidence type="ECO:0000259" key="2">
    <source>
        <dbReference type="Pfam" id="PF09922"/>
    </source>
</evidence>
<dbReference type="RefSeq" id="WP_074242839.1">
    <property type="nucleotide sequence ID" value="NZ_FSRA01000002.1"/>
</dbReference>
<dbReference type="InterPro" id="IPR054331">
    <property type="entry name" value="LiaF_TM"/>
</dbReference>
<organism evidence="4 5">
    <name type="scientific">Chitinophaga niabensis</name>
    <dbReference type="NCBI Taxonomy" id="536979"/>
    <lineage>
        <taxon>Bacteria</taxon>
        <taxon>Pseudomonadati</taxon>
        <taxon>Bacteroidota</taxon>
        <taxon>Chitinophagia</taxon>
        <taxon>Chitinophagales</taxon>
        <taxon>Chitinophagaceae</taxon>
        <taxon>Chitinophaga</taxon>
    </lineage>
</organism>
<protein>
    <submittedName>
        <fullName evidence="4">Predicted membrane protein</fullName>
    </submittedName>
</protein>
<dbReference type="AlphaFoldDB" id="A0A1N6KDR0"/>
<dbReference type="EMBL" id="FSRA01000002">
    <property type="protein sequence ID" value="SIO54573.1"/>
    <property type="molecule type" value="Genomic_DNA"/>
</dbReference>
<feature type="transmembrane region" description="Helical" evidence="1">
    <location>
        <begin position="91"/>
        <end position="106"/>
    </location>
</feature>
<evidence type="ECO:0000313" key="5">
    <source>
        <dbReference type="Proteomes" id="UP000185003"/>
    </source>
</evidence>
<feature type="transmembrane region" description="Helical" evidence="1">
    <location>
        <begin position="12"/>
        <end position="30"/>
    </location>
</feature>
<evidence type="ECO:0000259" key="3">
    <source>
        <dbReference type="Pfam" id="PF22570"/>
    </source>
</evidence>
<name>A0A1N6KDR0_9BACT</name>
<accession>A0A1N6KDR0</accession>
<keyword evidence="5" id="KW-1185">Reference proteome</keyword>
<evidence type="ECO:0000256" key="1">
    <source>
        <dbReference type="SAM" id="Phobius"/>
    </source>
</evidence>
<keyword evidence="1" id="KW-1133">Transmembrane helix</keyword>
<dbReference type="STRING" id="536979.SAMN04488055_5627"/>
<feature type="domain" description="LiaF transmembrane" evidence="3">
    <location>
        <begin position="16"/>
        <end position="111"/>
    </location>
</feature>
<proteinExistence type="predicted"/>
<evidence type="ECO:0000313" key="4">
    <source>
        <dbReference type="EMBL" id="SIO54573.1"/>
    </source>
</evidence>
<reference evidence="4 5" key="1">
    <citation type="submission" date="2016-11" db="EMBL/GenBank/DDBJ databases">
        <authorList>
            <person name="Jaros S."/>
            <person name="Januszkiewicz K."/>
            <person name="Wedrychowicz H."/>
        </authorList>
    </citation>
    <scope>NUCLEOTIDE SEQUENCE [LARGE SCALE GENOMIC DNA]</scope>
    <source>
        <strain evidence="4 5">DSM 24787</strain>
    </source>
</reference>
<feature type="transmembrane region" description="Helical" evidence="1">
    <location>
        <begin position="67"/>
        <end position="85"/>
    </location>
</feature>
<dbReference type="PANTHER" id="PTHR40763:SF5">
    <property type="entry name" value="MEMBRANE PROTEIN"/>
    <property type="match status" value="1"/>
</dbReference>
<dbReference type="Pfam" id="PF22570">
    <property type="entry name" value="LiaF-TM"/>
    <property type="match status" value="1"/>
</dbReference>
<dbReference type="OrthoDB" id="129627at2"/>
<feature type="transmembrane region" description="Helical" evidence="1">
    <location>
        <begin position="36"/>
        <end position="55"/>
    </location>
</feature>
<feature type="domain" description="Cell wall-active antibiotics response LiaF-like C-terminal" evidence="2">
    <location>
        <begin position="148"/>
        <end position="206"/>
    </location>
</feature>
<keyword evidence="1" id="KW-0812">Transmembrane</keyword>
<sequence length="237" mass="26238">MSRLNRQQDNSGNGLWAGVIVLCIGLFYFLDRLDLHLPHWVFSWPMLLIVIGFVMAARRKFQGPSGIILMLVGTVFLVDDIVPFAWDLRRFMWPIIMIIIGVYLIGKASTRKQQYDEYVVRGGSTSDDFLQATTIFSGSNKVVLSKDFKGGNITTVFGGTELNFMQADINGEAVLDITTLFGGVEIMVPASWDVKLDVNTIFGGIEDKRLIGVMPTPGKVLIIKGSCTFGGVDLKSY</sequence>
<keyword evidence="1" id="KW-0472">Membrane</keyword>
<dbReference type="Pfam" id="PF09922">
    <property type="entry name" value="LiaF-like_C"/>
    <property type="match status" value="1"/>
</dbReference>
<gene>
    <name evidence="4" type="ORF">SAMN04488055_5627</name>
</gene>